<dbReference type="Pfam" id="PF00534">
    <property type="entry name" value="Glycos_transf_1"/>
    <property type="match status" value="1"/>
</dbReference>
<dbReference type="GO" id="GO:0016757">
    <property type="term" value="F:glycosyltransferase activity"/>
    <property type="evidence" value="ECO:0007669"/>
    <property type="project" value="InterPro"/>
</dbReference>
<evidence type="ECO:0000259" key="2">
    <source>
        <dbReference type="Pfam" id="PF13579"/>
    </source>
</evidence>
<evidence type="ECO:0000259" key="1">
    <source>
        <dbReference type="Pfam" id="PF00534"/>
    </source>
</evidence>
<feature type="domain" description="Glycosyl transferase family 1" evidence="1">
    <location>
        <begin position="180"/>
        <end position="323"/>
    </location>
</feature>
<dbReference type="Proteomes" id="UP000186878">
    <property type="component" value="Unassembled WGS sequence"/>
</dbReference>
<dbReference type="CDD" id="cd03801">
    <property type="entry name" value="GT4_PimA-like"/>
    <property type="match status" value="1"/>
</dbReference>
<comment type="caution">
    <text evidence="3">The sequence shown here is derived from an EMBL/GenBank/DDBJ whole genome shotgun (WGS) entry which is preliminary data.</text>
</comment>
<gene>
    <name evidence="3" type="ORF">BTW07_15160</name>
</gene>
<dbReference type="Pfam" id="PF13579">
    <property type="entry name" value="Glyco_trans_4_4"/>
    <property type="match status" value="1"/>
</dbReference>
<feature type="domain" description="Glycosyltransferase subfamily 4-like N-terminal" evidence="2">
    <location>
        <begin position="12"/>
        <end position="166"/>
    </location>
</feature>
<protein>
    <recommendedName>
        <fullName evidence="5">Glycosyl transferase</fullName>
    </recommendedName>
</protein>
<name>A0A1Q8SPP8_9GAMM</name>
<dbReference type="EMBL" id="MSDO01000022">
    <property type="protein sequence ID" value="OLO03408.1"/>
    <property type="molecule type" value="Genomic_DNA"/>
</dbReference>
<dbReference type="PANTHER" id="PTHR45947">
    <property type="entry name" value="SULFOQUINOVOSYL TRANSFERASE SQD2"/>
    <property type="match status" value="1"/>
</dbReference>
<dbReference type="SUPFAM" id="SSF53756">
    <property type="entry name" value="UDP-Glycosyltransferase/glycogen phosphorylase"/>
    <property type="match status" value="1"/>
</dbReference>
<evidence type="ECO:0000313" key="4">
    <source>
        <dbReference type="Proteomes" id="UP000186878"/>
    </source>
</evidence>
<reference evidence="3 4" key="1">
    <citation type="submission" date="2016-12" db="EMBL/GenBank/DDBJ databases">
        <title>Draft genome sequences of strains Salinicola socius SMB35, Salinicola sp. MH3R3-1 and Chromohalobacter sp. SMB17 from the Verkhnekamsk potash mining region of Russia.</title>
        <authorList>
            <person name="Mavrodi D.V."/>
            <person name="Olsson B.E."/>
            <person name="Korsakova E.S."/>
            <person name="Pyankova A."/>
            <person name="Mavrodi O.V."/>
            <person name="Plotnikova E.G."/>
        </authorList>
    </citation>
    <scope>NUCLEOTIDE SEQUENCE [LARGE SCALE GENOMIC DNA]</scope>
    <source>
        <strain evidence="3 4">SMB35</strain>
    </source>
</reference>
<dbReference type="RefSeq" id="WP_075571009.1">
    <property type="nucleotide sequence ID" value="NZ_PZJS01000008.1"/>
</dbReference>
<dbReference type="InterPro" id="IPR028098">
    <property type="entry name" value="Glyco_trans_4-like_N"/>
</dbReference>
<dbReference type="PANTHER" id="PTHR45947:SF13">
    <property type="entry name" value="TRANSFERASE"/>
    <property type="match status" value="1"/>
</dbReference>
<dbReference type="InterPro" id="IPR050194">
    <property type="entry name" value="Glycosyltransferase_grp1"/>
</dbReference>
<evidence type="ECO:0008006" key="5">
    <source>
        <dbReference type="Google" id="ProtNLM"/>
    </source>
</evidence>
<dbReference type="AlphaFoldDB" id="A0A1Q8SPP8"/>
<evidence type="ECO:0000313" key="3">
    <source>
        <dbReference type="EMBL" id="OLO03408.1"/>
    </source>
</evidence>
<accession>A0A1Q8SPP8</accession>
<dbReference type="STRING" id="404433.BTW07_15160"/>
<organism evidence="3 4">
    <name type="scientific">Salinicola socius</name>
    <dbReference type="NCBI Taxonomy" id="404433"/>
    <lineage>
        <taxon>Bacteria</taxon>
        <taxon>Pseudomonadati</taxon>
        <taxon>Pseudomonadota</taxon>
        <taxon>Gammaproteobacteria</taxon>
        <taxon>Oceanospirillales</taxon>
        <taxon>Halomonadaceae</taxon>
        <taxon>Salinicola</taxon>
    </lineage>
</organism>
<dbReference type="Gene3D" id="3.40.50.2000">
    <property type="entry name" value="Glycogen Phosphorylase B"/>
    <property type="match status" value="2"/>
</dbReference>
<sequence length="362" mass="40667">MRIMHICETVTGGIATYLNNVVFEQAKRPDVEAVTVLLPSSQREEISLEDDAVMDRKVQFIGFSGDDRRQRLRHLAARLRGAIAEAKPDVVHVHSTFAGFLCRALPISFRGARLIYQPHGVAFDPHRVSGFKKRGIQWIEKVLYQRTDSVIAISEYEKKLLTEAGMGDKSQLIKNCVRDTREANGGANKEDFYLFIGRFDRQKGFNRLYEFWDAKRPPLKIVGGNVVDSDADFAVRDNMEFLGWLDNATLDGLIARAKALIVPSRWEGFGLVVLEAYRNSTPVICSNRGALPELVSQGETGFVFDFDAFPVSLAAAIEAFDNCDQRAMGQRCRDCYERDFSPVSMNAGLMKLYQSHETLPAS</sequence>
<keyword evidence="4" id="KW-1185">Reference proteome</keyword>
<proteinExistence type="predicted"/>
<dbReference type="InterPro" id="IPR001296">
    <property type="entry name" value="Glyco_trans_1"/>
</dbReference>